<protein>
    <submittedName>
        <fullName evidence="3">Uncharacterized protein isoform X1</fullName>
    </submittedName>
</protein>
<keyword evidence="2" id="KW-1185">Reference proteome</keyword>
<accession>A0A6P4IL05</accession>
<evidence type="ECO:0000256" key="1">
    <source>
        <dbReference type="SAM" id="MobiDB-lite"/>
    </source>
</evidence>
<proteinExistence type="predicted"/>
<dbReference type="OrthoDB" id="7848994at2759"/>
<dbReference type="Proteomes" id="UP001652661">
    <property type="component" value="Chromosome 3R"/>
</dbReference>
<feature type="region of interest" description="Disordered" evidence="1">
    <location>
        <begin position="330"/>
        <end position="353"/>
    </location>
</feature>
<sequence length="353" mass="40299">MTKEEGMKGEARTARPRNRQRNAEYKVKFLTLLLCWSHISRLFDFVDKMLDAELNDLPDIKAPELTFEHLVKVLSSLRPLQRYSFCVEAQNEGDVDKLYKGFLKLLKGNLSLEEVVALYSASVVLFLLADDDRERSCNQRLELLNKTFNYSDTLKPTMIHFATVEMMNSLRLANTNEEYFFIYLLDAIPHVLVASDTGKMISLGLLRALIAVLSGSRIILYIYRSLWEAWEMVPQISQNMILLEWSLRRTYALLKAFSLLMAAVAFNSGNRELKQAGYRGFELPNCTTEISDWFRTLRDRLEEKHTELKCKVGLQLVRFVDHNILASLTETGNESTSEAGNEATSEAGNDTAG</sequence>
<dbReference type="AlphaFoldDB" id="A0A6P4IL05"/>
<reference evidence="3" key="1">
    <citation type="submission" date="2025-08" db="UniProtKB">
        <authorList>
            <consortium name="RefSeq"/>
        </authorList>
    </citation>
    <scope>IDENTIFICATION</scope>
    <source>
        <strain evidence="3">14028-0561.14</strain>
        <tissue evidence="3">Whole fly</tissue>
    </source>
</reference>
<evidence type="ECO:0000313" key="2">
    <source>
        <dbReference type="Proteomes" id="UP001652661"/>
    </source>
</evidence>
<name>A0A6P4IL05_DROKI</name>
<organism evidence="2 3">
    <name type="scientific">Drosophila kikkawai</name>
    <name type="common">Fruit fly</name>
    <dbReference type="NCBI Taxonomy" id="30033"/>
    <lineage>
        <taxon>Eukaryota</taxon>
        <taxon>Metazoa</taxon>
        <taxon>Ecdysozoa</taxon>
        <taxon>Arthropoda</taxon>
        <taxon>Hexapoda</taxon>
        <taxon>Insecta</taxon>
        <taxon>Pterygota</taxon>
        <taxon>Neoptera</taxon>
        <taxon>Endopterygota</taxon>
        <taxon>Diptera</taxon>
        <taxon>Brachycera</taxon>
        <taxon>Muscomorpha</taxon>
        <taxon>Ephydroidea</taxon>
        <taxon>Drosophilidae</taxon>
        <taxon>Drosophila</taxon>
        <taxon>Sophophora</taxon>
    </lineage>
</organism>
<gene>
    <name evidence="3" type="primary">LOC108075496</name>
</gene>
<evidence type="ECO:0000313" key="3">
    <source>
        <dbReference type="RefSeq" id="XP_017023446.1"/>
    </source>
</evidence>
<dbReference type="RefSeq" id="XP_017023446.1">
    <property type="nucleotide sequence ID" value="XM_017167957.3"/>
</dbReference>
<dbReference type="GeneID" id="108075496"/>